<dbReference type="GO" id="GO:1990904">
    <property type="term" value="C:ribonucleoprotein complex"/>
    <property type="evidence" value="ECO:0007669"/>
    <property type="project" value="InterPro"/>
</dbReference>
<dbReference type="PROSITE" id="PS50961">
    <property type="entry name" value="HTH_LA"/>
    <property type="match status" value="1"/>
</dbReference>
<keyword evidence="3" id="KW-0539">Nucleus</keyword>
<evidence type="ECO:0000256" key="4">
    <source>
        <dbReference type="SAM" id="MobiDB-lite"/>
    </source>
</evidence>
<dbReference type="Gene3D" id="3.30.70.330">
    <property type="match status" value="1"/>
</dbReference>
<comment type="subcellular location">
    <subcellularLocation>
        <location evidence="1">Nucleus</location>
    </subcellularLocation>
</comment>
<dbReference type="GO" id="GO:0006396">
    <property type="term" value="P:RNA processing"/>
    <property type="evidence" value="ECO:0007669"/>
    <property type="project" value="InterPro"/>
</dbReference>
<dbReference type="InterPro" id="IPR036390">
    <property type="entry name" value="WH_DNA-bd_sf"/>
</dbReference>
<dbReference type="CDD" id="cd12291">
    <property type="entry name" value="RRM1_La"/>
    <property type="match status" value="1"/>
</dbReference>
<organism evidence="5 6">
    <name type="scientific">Kwoniella shandongensis</name>
    <dbReference type="NCBI Taxonomy" id="1734106"/>
    <lineage>
        <taxon>Eukaryota</taxon>
        <taxon>Fungi</taxon>
        <taxon>Dikarya</taxon>
        <taxon>Basidiomycota</taxon>
        <taxon>Agaricomycotina</taxon>
        <taxon>Tremellomycetes</taxon>
        <taxon>Tremellales</taxon>
        <taxon>Cryptococcaceae</taxon>
        <taxon>Kwoniella</taxon>
    </lineage>
</organism>
<dbReference type="SUPFAM" id="SSF54928">
    <property type="entry name" value="RNA-binding domain, RBD"/>
    <property type="match status" value="1"/>
</dbReference>
<feature type="compositionally biased region" description="Basic and acidic residues" evidence="4">
    <location>
        <begin position="315"/>
        <end position="338"/>
    </location>
</feature>
<feature type="compositionally biased region" description="Basic and acidic residues" evidence="4">
    <location>
        <begin position="515"/>
        <end position="529"/>
    </location>
</feature>
<sequence>MSDVKPETEATPIEVDATPAAESSDSKPAAPSTELGPAPKVEGKDEKEVEELLAKSAKQVYFYFSDSNLPVDKYFFSLTCCNAEGWVPIKTILTFKRMREFQALGVPFVVYALQKAIKDEGNDALVAISEDGENVRRRRPLEPNATAWSRSAYVKGFGEEETEANSQEKIEQYFEQFGKINAVRLRRGDLEGKGPAGKGKGKFKGSVFAEFAYEADMNKFLEQESIPKFTADGPEMVKMSKDAYVTMKAKEKGIPEDEIHKGRQGSKSDGPVVKKFNAFREMEKAKKGQLPALAKIPDEVAIVGSRPQGQTGQRTNDRKRGREEDGEEREGKGARTEEPEPLIIEYKGAKLECDRHTGKVLDPSKILFENDSAVKFINHGENPDWKDLKAQVGEVLGSAPFLAFPPGAAFGTIAKSDSSVFTDEDLEKFRAAKMQFGGAEVEWARMSEQEQRNFWNTRANFQGKNAADKLNEQDEKKQRGGKGGFRGGGRGRGGRGGRGGGRGRGGRGGRGGNRNAERGERGEKGERSAADPASSLPPSLKTGN</sequence>
<dbReference type="PANTHER" id="PTHR22792">
    <property type="entry name" value="LUPUS LA PROTEIN-RELATED"/>
    <property type="match status" value="1"/>
</dbReference>
<dbReference type="Pfam" id="PF05383">
    <property type="entry name" value="La"/>
    <property type="match status" value="1"/>
</dbReference>
<gene>
    <name evidence="5" type="ORF">CI109_104697</name>
</gene>
<dbReference type="InterPro" id="IPR000504">
    <property type="entry name" value="RRM_dom"/>
</dbReference>
<dbReference type="AlphaFoldDB" id="A0A5M6BXF9"/>
<feature type="compositionally biased region" description="Basic and acidic residues" evidence="4">
    <location>
        <begin position="466"/>
        <end position="478"/>
    </location>
</feature>
<dbReference type="InterPro" id="IPR012677">
    <property type="entry name" value="Nucleotide-bd_a/b_plait_sf"/>
</dbReference>
<name>A0A5M6BXF9_9TREE</name>
<dbReference type="GO" id="GO:0003729">
    <property type="term" value="F:mRNA binding"/>
    <property type="evidence" value="ECO:0007669"/>
    <property type="project" value="TreeGrafter"/>
</dbReference>
<reference evidence="5" key="1">
    <citation type="submission" date="2017-08" db="EMBL/GenBank/DDBJ databases">
        <authorList>
            <person name="Cuomo C."/>
            <person name="Billmyre B."/>
            <person name="Heitman J."/>
        </authorList>
    </citation>
    <scope>NUCLEOTIDE SEQUENCE</scope>
    <source>
        <strain evidence="5">CBS 12478</strain>
    </source>
</reference>
<dbReference type="RefSeq" id="XP_031859788.1">
    <property type="nucleotide sequence ID" value="XM_032006004.1"/>
</dbReference>
<feature type="region of interest" description="Disordered" evidence="4">
    <location>
        <begin position="301"/>
        <end position="343"/>
    </location>
</feature>
<dbReference type="OrthoDB" id="439993at2759"/>
<keyword evidence="6" id="KW-1185">Reference proteome</keyword>
<dbReference type="GeneID" id="43590157"/>
<dbReference type="GO" id="GO:0005634">
    <property type="term" value="C:nucleus"/>
    <property type="evidence" value="ECO:0007669"/>
    <property type="project" value="UniProtKB-SubCell"/>
</dbReference>
<dbReference type="SMART" id="SM00715">
    <property type="entry name" value="LA"/>
    <property type="match status" value="1"/>
</dbReference>
<evidence type="ECO:0000256" key="3">
    <source>
        <dbReference type="ARBA" id="ARBA00023242"/>
    </source>
</evidence>
<protein>
    <submittedName>
        <fullName evidence="5">Uncharacterized protein</fullName>
    </submittedName>
</protein>
<feature type="compositionally biased region" description="Gly residues" evidence="4">
    <location>
        <begin position="481"/>
        <end position="512"/>
    </location>
</feature>
<dbReference type="Proteomes" id="UP000322225">
    <property type="component" value="Chromosome 8"/>
</dbReference>
<dbReference type="KEGG" id="ksn:43590157"/>
<evidence type="ECO:0000313" key="5">
    <source>
        <dbReference type="EMBL" id="WWD20221.1"/>
    </source>
</evidence>
<dbReference type="InterPro" id="IPR006630">
    <property type="entry name" value="La_HTH"/>
</dbReference>
<dbReference type="SUPFAM" id="SSF46785">
    <property type="entry name" value="Winged helix' DNA-binding domain"/>
    <property type="match status" value="1"/>
</dbReference>
<dbReference type="InterPro" id="IPR036388">
    <property type="entry name" value="WH-like_DNA-bd_sf"/>
</dbReference>
<evidence type="ECO:0000313" key="6">
    <source>
        <dbReference type="Proteomes" id="UP000322225"/>
    </source>
</evidence>
<accession>A0A5M6BXF9</accession>
<feature type="region of interest" description="Disordered" evidence="4">
    <location>
        <begin position="1"/>
        <end position="47"/>
    </location>
</feature>
<reference evidence="5" key="2">
    <citation type="submission" date="2024-01" db="EMBL/GenBank/DDBJ databases">
        <title>Comparative genomics of Cryptococcus and Kwoniella reveals pathogenesis evolution and contrasting modes of karyotype evolution via chromosome fusion or intercentromeric recombination.</title>
        <authorList>
            <person name="Coelho M.A."/>
            <person name="David-Palma M."/>
            <person name="Shea T."/>
            <person name="Bowers K."/>
            <person name="McGinley-Smith S."/>
            <person name="Mohammad A.W."/>
            <person name="Gnirke A."/>
            <person name="Yurkov A.M."/>
            <person name="Nowrousian M."/>
            <person name="Sun S."/>
            <person name="Cuomo C.A."/>
            <person name="Heitman J."/>
        </authorList>
    </citation>
    <scope>NUCLEOTIDE SEQUENCE</scope>
    <source>
        <strain evidence="5">CBS 12478</strain>
    </source>
</reference>
<dbReference type="InterPro" id="IPR035979">
    <property type="entry name" value="RBD_domain_sf"/>
</dbReference>
<feature type="compositionally biased region" description="Low complexity" evidence="4">
    <location>
        <begin position="530"/>
        <end position="544"/>
    </location>
</feature>
<evidence type="ECO:0000256" key="1">
    <source>
        <dbReference type="ARBA" id="ARBA00004123"/>
    </source>
</evidence>
<dbReference type="PANTHER" id="PTHR22792:SF140">
    <property type="entry name" value="ACHILLES, ISOFORM A"/>
    <property type="match status" value="1"/>
</dbReference>
<evidence type="ECO:0000256" key="2">
    <source>
        <dbReference type="ARBA" id="ARBA00022884"/>
    </source>
</evidence>
<dbReference type="Gene3D" id="1.10.10.10">
    <property type="entry name" value="Winged helix-like DNA-binding domain superfamily/Winged helix DNA-binding domain"/>
    <property type="match status" value="1"/>
</dbReference>
<dbReference type="PRINTS" id="PR00302">
    <property type="entry name" value="LUPUSLA"/>
</dbReference>
<feature type="region of interest" description="Disordered" evidence="4">
    <location>
        <begin position="462"/>
        <end position="544"/>
    </location>
</feature>
<dbReference type="PROSITE" id="PS50102">
    <property type="entry name" value="RRM"/>
    <property type="match status" value="1"/>
</dbReference>
<proteinExistence type="predicted"/>
<dbReference type="InterPro" id="IPR002344">
    <property type="entry name" value="Lupus_La"/>
</dbReference>
<keyword evidence="2" id="KW-0694">RNA-binding</keyword>
<dbReference type="InterPro" id="IPR045180">
    <property type="entry name" value="La_dom_prot"/>
</dbReference>
<dbReference type="EMBL" id="CP144058">
    <property type="protein sequence ID" value="WWD20221.1"/>
    <property type="molecule type" value="Genomic_DNA"/>
</dbReference>